<dbReference type="AlphaFoldDB" id="A0A9P4TBB9"/>
<sequence>MAEGGFNRVFEILMKDSTTIIARLPYPSTFPRRLAVASEAATIDFIRAHGIPTPKILAYATGEKSVGSECILMEKLSGQPIGDACEPWEGLSTTLQYDLVKVEKKWAEIVSPKQDGTAPECPITLTQQEADDIHALEESHRDADGDVENINGFLGVASDGWTTNENFETAKSKAAYIRERALTSADDDPWLREMSERHWPFDDYDEAE</sequence>
<dbReference type="EMBL" id="SWKU01000016">
    <property type="protein sequence ID" value="KAF2999663.1"/>
    <property type="molecule type" value="Genomic_DNA"/>
</dbReference>
<dbReference type="PANTHER" id="PTHR36091">
    <property type="entry name" value="ALTERED INHERITANCE OF MITOCHONDRIA PROTEIN 9, MITOCHONDRIAL"/>
    <property type="match status" value="1"/>
</dbReference>
<evidence type="ECO:0000313" key="2">
    <source>
        <dbReference type="EMBL" id="KAF2999663.1"/>
    </source>
</evidence>
<dbReference type="PANTHER" id="PTHR36091:SF2">
    <property type="entry name" value="AMINOGLYCOSIDE PHOSPHOTRANSFERASE DOMAIN-CONTAINING PROTEIN"/>
    <property type="match status" value="1"/>
</dbReference>
<dbReference type="Proteomes" id="UP000801428">
    <property type="component" value="Unassembled WGS sequence"/>
</dbReference>
<feature type="domain" description="Aminoglycoside phosphotransferase" evidence="1">
    <location>
        <begin position="7"/>
        <end position="83"/>
    </location>
</feature>
<comment type="caution">
    <text evidence="2">The sequence shown here is derived from an EMBL/GenBank/DDBJ whole genome shotgun (WGS) entry which is preliminary data.</text>
</comment>
<organism evidence="2 3">
    <name type="scientific">Curvularia kusanoi</name>
    <name type="common">Cochliobolus kusanoi</name>
    <dbReference type="NCBI Taxonomy" id="90978"/>
    <lineage>
        <taxon>Eukaryota</taxon>
        <taxon>Fungi</taxon>
        <taxon>Dikarya</taxon>
        <taxon>Ascomycota</taxon>
        <taxon>Pezizomycotina</taxon>
        <taxon>Dothideomycetes</taxon>
        <taxon>Pleosporomycetidae</taxon>
        <taxon>Pleosporales</taxon>
        <taxon>Pleosporineae</taxon>
        <taxon>Pleosporaceae</taxon>
        <taxon>Curvularia</taxon>
    </lineage>
</organism>
<name>A0A9P4TBB9_CURKU</name>
<dbReference type="InterPro" id="IPR002575">
    <property type="entry name" value="Aminoglycoside_PTrfase"/>
</dbReference>
<dbReference type="Pfam" id="PF01636">
    <property type="entry name" value="APH"/>
    <property type="match status" value="1"/>
</dbReference>
<reference evidence="2" key="1">
    <citation type="submission" date="2019-04" db="EMBL/GenBank/DDBJ databases">
        <title>Sequencing of skin fungus with MAO and IRED activity.</title>
        <authorList>
            <person name="Marsaioli A.J."/>
            <person name="Bonatto J.M.C."/>
            <person name="Reis Junior O."/>
        </authorList>
    </citation>
    <scope>NUCLEOTIDE SEQUENCE</scope>
    <source>
        <strain evidence="2">30M1</strain>
    </source>
</reference>
<proteinExistence type="predicted"/>
<evidence type="ECO:0000313" key="3">
    <source>
        <dbReference type="Proteomes" id="UP000801428"/>
    </source>
</evidence>
<dbReference type="SUPFAM" id="SSF56112">
    <property type="entry name" value="Protein kinase-like (PK-like)"/>
    <property type="match status" value="1"/>
</dbReference>
<dbReference type="InterPro" id="IPR011009">
    <property type="entry name" value="Kinase-like_dom_sf"/>
</dbReference>
<dbReference type="InterPro" id="IPR051035">
    <property type="entry name" value="Mito_inheritance_9"/>
</dbReference>
<protein>
    <recommendedName>
        <fullName evidence="1">Aminoglycoside phosphotransferase domain-containing protein</fullName>
    </recommendedName>
</protein>
<dbReference type="GO" id="GO:0005739">
    <property type="term" value="C:mitochondrion"/>
    <property type="evidence" value="ECO:0007669"/>
    <property type="project" value="TreeGrafter"/>
</dbReference>
<keyword evidence="3" id="KW-1185">Reference proteome</keyword>
<dbReference type="OrthoDB" id="10003767at2759"/>
<accession>A0A9P4TBB9</accession>
<gene>
    <name evidence="2" type="ORF">E8E13_000796</name>
</gene>
<evidence type="ECO:0000259" key="1">
    <source>
        <dbReference type="Pfam" id="PF01636"/>
    </source>
</evidence>